<reference evidence="2" key="1">
    <citation type="journal article" date="2014" name="Front. Microbiol.">
        <title>High frequency of phylogenetically diverse reductive dehalogenase-homologous genes in deep subseafloor sedimentary metagenomes.</title>
        <authorList>
            <person name="Kawai M."/>
            <person name="Futagami T."/>
            <person name="Toyoda A."/>
            <person name="Takaki Y."/>
            <person name="Nishi S."/>
            <person name="Hori S."/>
            <person name="Arai W."/>
            <person name="Tsubouchi T."/>
            <person name="Morono Y."/>
            <person name="Uchiyama I."/>
            <person name="Ito T."/>
            <person name="Fujiyama A."/>
            <person name="Inagaki F."/>
            <person name="Takami H."/>
        </authorList>
    </citation>
    <scope>NUCLEOTIDE SEQUENCE</scope>
    <source>
        <strain evidence="2">Expedition CK06-06</strain>
    </source>
</reference>
<organism evidence="2">
    <name type="scientific">marine sediment metagenome</name>
    <dbReference type="NCBI Taxonomy" id="412755"/>
    <lineage>
        <taxon>unclassified sequences</taxon>
        <taxon>metagenomes</taxon>
        <taxon>ecological metagenomes</taxon>
    </lineage>
</organism>
<feature type="non-terminal residue" evidence="2">
    <location>
        <position position="136"/>
    </location>
</feature>
<keyword evidence="1" id="KW-0472">Membrane</keyword>
<dbReference type="EMBL" id="BARU01021234">
    <property type="protein sequence ID" value="GAH58273.1"/>
    <property type="molecule type" value="Genomic_DNA"/>
</dbReference>
<dbReference type="AlphaFoldDB" id="X1IL36"/>
<keyword evidence="1" id="KW-0812">Transmembrane</keyword>
<evidence type="ECO:0000256" key="1">
    <source>
        <dbReference type="SAM" id="Phobius"/>
    </source>
</evidence>
<gene>
    <name evidence="2" type="ORF">S03H2_34765</name>
</gene>
<feature type="transmembrane region" description="Helical" evidence="1">
    <location>
        <begin position="87"/>
        <end position="104"/>
    </location>
</feature>
<comment type="caution">
    <text evidence="2">The sequence shown here is derived from an EMBL/GenBank/DDBJ whole genome shotgun (WGS) entry which is preliminary data.</text>
</comment>
<keyword evidence="1" id="KW-1133">Transmembrane helix</keyword>
<name>X1IL36_9ZZZZ</name>
<feature type="transmembrane region" description="Helical" evidence="1">
    <location>
        <begin position="116"/>
        <end position="135"/>
    </location>
</feature>
<proteinExistence type="predicted"/>
<evidence type="ECO:0000313" key="2">
    <source>
        <dbReference type="EMBL" id="GAH58273.1"/>
    </source>
</evidence>
<sequence length="136" mass="15664">MLENYNLNSTKLLTQKDIILKTSIFLIGFLLILVQNWINPILILYPIVSFSFSLFFQIIESNKKITEIEDSIISYNPFGGGGGNSNILTIFSYLQMLLIFTAGLDSLFHPQLVDNFFLFFLIPLVFLYGFEFFLLL</sequence>
<protein>
    <submittedName>
        <fullName evidence="2">Uncharacterized protein</fullName>
    </submittedName>
</protein>
<accession>X1IL36</accession>